<name>A0A2D4N615_9SAUR</name>
<dbReference type="EMBL" id="IACM01149063">
    <property type="protein sequence ID" value="LAB40433.1"/>
    <property type="molecule type" value="Transcribed_RNA"/>
</dbReference>
<evidence type="ECO:0000313" key="2">
    <source>
        <dbReference type="EMBL" id="LAB40433.1"/>
    </source>
</evidence>
<evidence type="ECO:0000256" key="1">
    <source>
        <dbReference type="SAM" id="MobiDB-lite"/>
    </source>
</evidence>
<dbReference type="AlphaFoldDB" id="A0A2D4N615"/>
<protein>
    <submittedName>
        <fullName evidence="2">Uncharacterized protein</fullName>
    </submittedName>
</protein>
<feature type="compositionally biased region" description="Basic and acidic residues" evidence="1">
    <location>
        <begin position="166"/>
        <end position="177"/>
    </location>
</feature>
<feature type="compositionally biased region" description="Basic and acidic residues" evidence="1">
    <location>
        <begin position="112"/>
        <end position="131"/>
    </location>
</feature>
<proteinExistence type="predicted"/>
<reference evidence="2" key="1">
    <citation type="submission" date="2017-07" db="EMBL/GenBank/DDBJ databases">
        <authorList>
            <person name="Mikheyev A."/>
            <person name="Grau M."/>
        </authorList>
    </citation>
    <scope>NUCLEOTIDE SEQUENCE</scope>
    <source>
        <tissue evidence="2">Venom_gland</tissue>
    </source>
</reference>
<organism evidence="2">
    <name type="scientific">Micrurus spixii</name>
    <name type="common">Amazon coral snake</name>
    <dbReference type="NCBI Taxonomy" id="129469"/>
    <lineage>
        <taxon>Eukaryota</taxon>
        <taxon>Metazoa</taxon>
        <taxon>Chordata</taxon>
        <taxon>Craniata</taxon>
        <taxon>Vertebrata</taxon>
        <taxon>Euteleostomi</taxon>
        <taxon>Lepidosauria</taxon>
        <taxon>Squamata</taxon>
        <taxon>Bifurcata</taxon>
        <taxon>Unidentata</taxon>
        <taxon>Episquamata</taxon>
        <taxon>Toxicofera</taxon>
        <taxon>Serpentes</taxon>
        <taxon>Colubroidea</taxon>
        <taxon>Elapidae</taxon>
        <taxon>Elapinae</taxon>
        <taxon>Micrurus</taxon>
    </lineage>
</organism>
<sequence length="221" mass="22752">MGLQRGPALAQGPSAAPALQHSPASPHQRDGHAASVFPARLRGRDALPPPGVPGLGPRAVRRAGHAAGLPCASSGHPARPVQRSSGCESHDAPAHGRSGQRASPRAAPVQDAGRKVRENASVHQGRQRDAQGLRSQDGPLAPQRTPPSQRPDSGTAIDPAGGRASRGADDAPQRDQLPRLSAGVRGHAKLPPSSSAWPPSVFWGITDRASFPEHDPLPGSA</sequence>
<accession>A0A2D4N615</accession>
<feature type="region of interest" description="Disordered" evidence="1">
    <location>
        <begin position="1"/>
        <end position="200"/>
    </location>
</feature>
<reference evidence="2" key="2">
    <citation type="submission" date="2017-11" db="EMBL/GenBank/DDBJ databases">
        <title>Coralsnake Venomics: Analyses of Venom Gland Transcriptomes and Proteomes of Six Brazilian Taxa.</title>
        <authorList>
            <person name="Aird S.D."/>
            <person name="Jorge da Silva N."/>
            <person name="Qiu L."/>
            <person name="Villar-Briones A."/>
            <person name="Aparecida-Saddi V."/>
            <person name="Campos-Telles M.P."/>
            <person name="Grau M."/>
            <person name="Mikheyev A.S."/>
        </authorList>
    </citation>
    <scope>NUCLEOTIDE SEQUENCE</scope>
    <source>
        <tissue evidence="2">Venom_gland</tissue>
    </source>
</reference>